<dbReference type="Proteomes" id="UP000694845">
    <property type="component" value="Unplaced"/>
</dbReference>
<feature type="domain" description="Carboxylesterase type B" evidence="6">
    <location>
        <begin position="588"/>
        <end position="1087"/>
    </location>
</feature>
<name>A0A8B7XFZ6_ACAPL</name>
<dbReference type="InterPro" id="IPR051093">
    <property type="entry name" value="Neuroligin/BSAL"/>
</dbReference>
<accession>A0A8B7XFZ6</accession>
<keyword evidence="4" id="KW-1133">Transmembrane helix</keyword>
<keyword evidence="4" id="KW-0472">Membrane</keyword>
<dbReference type="PROSITE" id="PS00941">
    <property type="entry name" value="CARBOXYLESTERASE_B_2"/>
    <property type="match status" value="1"/>
</dbReference>
<protein>
    <submittedName>
        <fullName evidence="8">Uncharacterized protein LOC110973311</fullName>
    </submittedName>
</protein>
<feature type="chain" id="PRO_5034280842" evidence="5">
    <location>
        <begin position="26"/>
        <end position="1237"/>
    </location>
</feature>
<feature type="domain" description="Carboxylesterase type B" evidence="6">
    <location>
        <begin position="29"/>
        <end position="543"/>
    </location>
</feature>
<dbReference type="OrthoDB" id="3200163at2759"/>
<feature type="compositionally biased region" description="Acidic residues" evidence="3">
    <location>
        <begin position="1228"/>
        <end position="1237"/>
    </location>
</feature>
<evidence type="ECO:0000313" key="7">
    <source>
        <dbReference type="Proteomes" id="UP000694845"/>
    </source>
</evidence>
<dbReference type="Gene3D" id="3.40.50.1820">
    <property type="entry name" value="alpha/beta hydrolase"/>
    <property type="match status" value="2"/>
</dbReference>
<organism evidence="7 8">
    <name type="scientific">Acanthaster planci</name>
    <name type="common">Crown-of-thorns starfish</name>
    <dbReference type="NCBI Taxonomy" id="133434"/>
    <lineage>
        <taxon>Eukaryota</taxon>
        <taxon>Metazoa</taxon>
        <taxon>Echinodermata</taxon>
        <taxon>Eleutherozoa</taxon>
        <taxon>Asterozoa</taxon>
        <taxon>Asteroidea</taxon>
        <taxon>Valvatacea</taxon>
        <taxon>Valvatida</taxon>
        <taxon>Acanthasteridae</taxon>
        <taxon>Acanthaster</taxon>
    </lineage>
</organism>
<dbReference type="SUPFAM" id="SSF53474">
    <property type="entry name" value="alpha/beta-Hydrolases"/>
    <property type="match status" value="2"/>
</dbReference>
<keyword evidence="4" id="KW-0812">Transmembrane</keyword>
<sequence length="1237" mass="135501">MAATAKVLPLLAIMFTSCSFKIVFCQIVNPVVNTTVGRIMGTSYSGPNDTVSLTMYKGIPYAEPPVGPLRFSKPKPKEPWQGVLNASQYGPICPQPLRKYSENLTQSEDCLTLNLFVPAVNLSSEAGPFAVMVWIHGGGFQFGTGSLTDGAVLAVRGRVIVVTFNYRLGVLGFLSTGDDSAPGNYGLWDQRLAIQWVKEHIGNFSGDTENITIFGESAGAISVALQTVTPINDRHLFQRAILESGTANNLFTLSPDVATSRSRRLGDMLRCEAADQTQLLIKCLRSVSMEEIIGVFFDLKIFEFSPFYPTIDGEFLTDLVPYLLATGISAQYDYIVGINSDEGTLFLSLGDFPELLDPYEMSSLIGKFVGSICECNNQGELAETATFFYTAGTDPTDHRRNLGIVLDVARDALFLAPANQVSRNHHQSSNTFNQSTNTFTYYFTYLSEVENNPFPPGLIDGAGHAWEIDFVFGKYLVTDPGSLSASLSESVIKYWSNFAKSGDPNGDGLPMWPEFNTENETYIILEPNITTGQYLKADKVAFWNDYLPANVIPSDPNSCSFKAPEKGGTVDKSETKTVEIKNGDYTLGYVVGSLKVADKAMGGQEIAQFLGIPYAKPPVGDLRFKPPRDTGSWGDEPLGIPEKLPPACPQDVAGDPWMVRLGFNQTSENCLTLNIYAPTTSKDLPVVVFVHPGFGIGGTSSIYDAILLSSKIKAIVVVINYRLGALGFLTTGDKVAPGNYGLHDVLAALQWVNRYIGSFGGNKQRITVIGYGTGAELCHFLVLSERAKGLFQRVVLMSSTAISFPVDNQIQPNAIQKTKALAEALDCPTSNNEKMINCLREKPSTEFVLHTQNPQFGRAFPVVVDNDILQDSPMNLLKAGKVNDVDLIVGMTSDEDAQQSFRFLPSNLSYCPTTDEIKLIIQQVSLLSFYNPETVSVALATEYLGKGGFDDICQTRGSFRQFMQDYLSVWSTLETAKLHANTGHSVYVYSYDYEPLKHYNSLLPEQAGPSYADDLQFLFGDPYSSLADELQLSYRLRDKQMSLEVMILFKNFIHDGYPGKSLSGVEWSVFDSDSLKFLTLDPCPDIHSGLDNDWDHTLRFWTDLMPIVTVPPKPTTPVVTAAPEPCVVGENIGLNLSIDEASTLIQALIGLSVGLLCIILFFVGGCVAYRARAVKLESAFAGGGGIQNVKGTYAMGEKGTKMGTDNFVATENYSDSLNEDTKDQYHEEMDDSSFESF</sequence>
<evidence type="ECO:0000313" key="8">
    <source>
        <dbReference type="RefSeq" id="XP_022079698.1"/>
    </source>
</evidence>
<dbReference type="RefSeq" id="XP_022079698.1">
    <property type="nucleotide sequence ID" value="XM_022224006.1"/>
</dbReference>
<keyword evidence="2 5" id="KW-0732">Signal</keyword>
<reference evidence="8" key="1">
    <citation type="submission" date="2025-08" db="UniProtKB">
        <authorList>
            <consortium name="RefSeq"/>
        </authorList>
    </citation>
    <scope>IDENTIFICATION</scope>
</reference>
<dbReference type="GeneID" id="110973311"/>
<evidence type="ECO:0000259" key="6">
    <source>
        <dbReference type="Pfam" id="PF00135"/>
    </source>
</evidence>
<evidence type="ECO:0000256" key="4">
    <source>
        <dbReference type="SAM" id="Phobius"/>
    </source>
</evidence>
<feature type="signal peptide" evidence="5">
    <location>
        <begin position="1"/>
        <end position="25"/>
    </location>
</feature>
<gene>
    <name evidence="8" type="primary">LOC110973311</name>
</gene>
<dbReference type="Pfam" id="PF00135">
    <property type="entry name" value="COesterase"/>
    <property type="match status" value="2"/>
</dbReference>
<evidence type="ECO:0000256" key="5">
    <source>
        <dbReference type="SAM" id="SignalP"/>
    </source>
</evidence>
<dbReference type="FunFam" id="3.40.50.1820:FF:000127">
    <property type="entry name" value="Thyroglobulin"/>
    <property type="match status" value="1"/>
</dbReference>
<evidence type="ECO:0000256" key="2">
    <source>
        <dbReference type="ARBA" id="ARBA00022729"/>
    </source>
</evidence>
<dbReference type="PANTHER" id="PTHR43903">
    <property type="entry name" value="NEUROLIGIN"/>
    <property type="match status" value="1"/>
</dbReference>
<keyword evidence="7" id="KW-1185">Reference proteome</keyword>
<dbReference type="InterPro" id="IPR002018">
    <property type="entry name" value="CarbesteraseB"/>
</dbReference>
<feature type="transmembrane region" description="Helical" evidence="4">
    <location>
        <begin position="1144"/>
        <end position="1169"/>
    </location>
</feature>
<evidence type="ECO:0000256" key="3">
    <source>
        <dbReference type="SAM" id="MobiDB-lite"/>
    </source>
</evidence>
<comment type="similarity">
    <text evidence="1">Belongs to the type-B carboxylesterase/lipase family.</text>
</comment>
<dbReference type="OMA" id="CANSTHN"/>
<dbReference type="PROSITE" id="PS51257">
    <property type="entry name" value="PROKAR_LIPOPROTEIN"/>
    <property type="match status" value="1"/>
</dbReference>
<dbReference type="KEGG" id="aplc:110973311"/>
<evidence type="ECO:0000256" key="1">
    <source>
        <dbReference type="ARBA" id="ARBA00005964"/>
    </source>
</evidence>
<proteinExistence type="inferred from homology"/>
<dbReference type="InterPro" id="IPR029058">
    <property type="entry name" value="AB_hydrolase_fold"/>
</dbReference>
<feature type="region of interest" description="Disordered" evidence="3">
    <location>
        <begin position="1218"/>
        <end position="1237"/>
    </location>
</feature>
<dbReference type="InterPro" id="IPR019819">
    <property type="entry name" value="Carboxylesterase_B_CS"/>
</dbReference>
<dbReference type="AlphaFoldDB" id="A0A8B7XFZ6"/>